<keyword evidence="4" id="KW-1185">Reference proteome</keyword>
<feature type="transmembrane region" description="Helical" evidence="2">
    <location>
        <begin position="104"/>
        <end position="130"/>
    </location>
</feature>
<organism evidence="3 4">
    <name type="scientific">Ephemerocybe angulata</name>
    <dbReference type="NCBI Taxonomy" id="980116"/>
    <lineage>
        <taxon>Eukaryota</taxon>
        <taxon>Fungi</taxon>
        <taxon>Dikarya</taxon>
        <taxon>Basidiomycota</taxon>
        <taxon>Agaricomycotina</taxon>
        <taxon>Agaricomycetes</taxon>
        <taxon>Agaricomycetidae</taxon>
        <taxon>Agaricales</taxon>
        <taxon>Agaricineae</taxon>
        <taxon>Psathyrellaceae</taxon>
        <taxon>Ephemerocybe</taxon>
    </lineage>
</organism>
<protein>
    <submittedName>
        <fullName evidence="3">Uncharacterized protein</fullName>
    </submittedName>
</protein>
<evidence type="ECO:0000313" key="3">
    <source>
        <dbReference type="EMBL" id="KAF6752126.1"/>
    </source>
</evidence>
<keyword evidence="2" id="KW-1133">Transmembrane helix</keyword>
<dbReference type="Proteomes" id="UP000521943">
    <property type="component" value="Unassembled WGS sequence"/>
</dbReference>
<dbReference type="EMBL" id="JACGCI010000046">
    <property type="protein sequence ID" value="KAF6752126.1"/>
    <property type="molecule type" value="Genomic_DNA"/>
</dbReference>
<evidence type="ECO:0000256" key="1">
    <source>
        <dbReference type="SAM" id="MobiDB-lite"/>
    </source>
</evidence>
<dbReference type="AlphaFoldDB" id="A0A8H6HSV1"/>
<proteinExistence type="predicted"/>
<feature type="compositionally biased region" description="Low complexity" evidence="1">
    <location>
        <begin position="299"/>
        <end position="312"/>
    </location>
</feature>
<comment type="caution">
    <text evidence="3">The sequence shown here is derived from an EMBL/GenBank/DDBJ whole genome shotgun (WGS) entry which is preliminary data.</text>
</comment>
<name>A0A8H6HSV1_9AGAR</name>
<gene>
    <name evidence="3" type="ORF">DFP72DRAFT_464779</name>
</gene>
<feature type="transmembrane region" description="Helical" evidence="2">
    <location>
        <begin position="38"/>
        <end position="60"/>
    </location>
</feature>
<accession>A0A8H6HSV1</accession>
<evidence type="ECO:0000256" key="2">
    <source>
        <dbReference type="SAM" id="Phobius"/>
    </source>
</evidence>
<sequence>MRYVDSLDPDHDLDTALIYTFPLKVRLMWGSPLSLPKVLFFTLRYYIFPHHVLAALYGQIVDLSPKACKAAFWHLGVSTSMCVVLSEAILYIRVYAFSGRNKKILAWSLFQSIGVWVSSFILLAKFMATVEYFEWPFGNVTCMPVAGKSYLLGVVFAILLTSVFVTMCIMAWLAYSKHRTFNSTLVKIFYRDGIFYFICLSILASANIFVAFAAPEGYKFLFVQTEADIHVILATRMLLHLREWAERETVVESGRNGGGHGGGMGMEFSTTLQRYPSPMEFHKRSDLGGPWKSEGSCNTPTTASTGRWTTTTLDDNSQDSHGRAY</sequence>
<keyword evidence="2" id="KW-0472">Membrane</keyword>
<feature type="transmembrane region" description="Helical" evidence="2">
    <location>
        <begin position="150"/>
        <end position="173"/>
    </location>
</feature>
<feature type="transmembrane region" description="Helical" evidence="2">
    <location>
        <begin position="72"/>
        <end position="92"/>
    </location>
</feature>
<reference evidence="3 4" key="1">
    <citation type="submission" date="2020-07" db="EMBL/GenBank/DDBJ databases">
        <title>Comparative genomics of pyrophilous fungi reveals a link between fire events and developmental genes.</title>
        <authorList>
            <consortium name="DOE Joint Genome Institute"/>
            <person name="Steindorff A.S."/>
            <person name="Carver A."/>
            <person name="Calhoun S."/>
            <person name="Stillman K."/>
            <person name="Liu H."/>
            <person name="Lipzen A."/>
            <person name="Pangilinan J."/>
            <person name="Labutti K."/>
            <person name="Bruns T.D."/>
            <person name="Grigoriev I.V."/>
        </authorList>
    </citation>
    <scope>NUCLEOTIDE SEQUENCE [LARGE SCALE GENOMIC DNA]</scope>
    <source>
        <strain evidence="3 4">CBS 144469</strain>
    </source>
</reference>
<evidence type="ECO:0000313" key="4">
    <source>
        <dbReference type="Proteomes" id="UP000521943"/>
    </source>
</evidence>
<keyword evidence="2" id="KW-0812">Transmembrane</keyword>
<dbReference type="OrthoDB" id="3350812at2759"/>
<feature type="region of interest" description="Disordered" evidence="1">
    <location>
        <begin position="282"/>
        <end position="325"/>
    </location>
</feature>
<feature type="transmembrane region" description="Helical" evidence="2">
    <location>
        <begin position="194"/>
        <end position="214"/>
    </location>
</feature>